<comment type="caution">
    <text evidence="3">The sequence shown here is derived from an EMBL/GenBank/DDBJ whole genome shotgun (WGS) entry which is preliminary data.</text>
</comment>
<gene>
    <name evidence="3" type="ORF">R1sor_001824</name>
</gene>
<keyword evidence="4" id="KW-1185">Reference proteome</keyword>
<evidence type="ECO:0000313" key="4">
    <source>
        <dbReference type="Proteomes" id="UP001633002"/>
    </source>
</evidence>
<proteinExistence type="inferred from homology"/>
<dbReference type="Pfam" id="PF07110">
    <property type="entry name" value="EthD"/>
    <property type="match status" value="1"/>
</dbReference>
<protein>
    <recommendedName>
        <fullName evidence="2">EthD domain-containing protein</fullName>
    </recommendedName>
</protein>
<dbReference type="InterPro" id="IPR011008">
    <property type="entry name" value="Dimeric_a/b-barrel"/>
</dbReference>
<dbReference type="InterPro" id="IPR009799">
    <property type="entry name" value="EthD_dom"/>
</dbReference>
<evidence type="ECO:0000259" key="2">
    <source>
        <dbReference type="Pfam" id="PF07110"/>
    </source>
</evidence>
<organism evidence="3 4">
    <name type="scientific">Riccia sorocarpa</name>
    <dbReference type="NCBI Taxonomy" id="122646"/>
    <lineage>
        <taxon>Eukaryota</taxon>
        <taxon>Viridiplantae</taxon>
        <taxon>Streptophyta</taxon>
        <taxon>Embryophyta</taxon>
        <taxon>Marchantiophyta</taxon>
        <taxon>Marchantiopsida</taxon>
        <taxon>Marchantiidae</taxon>
        <taxon>Marchantiales</taxon>
        <taxon>Ricciaceae</taxon>
        <taxon>Riccia</taxon>
    </lineage>
</organism>
<dbReference type="Gene3D" id="3.30.70.100">
    <property type="match status" value="1"/>
</dbReference>
<accession>A0ABD3GZJ6</accession>
<dbReference type="SUPFAM" id="SSF54909">
    <property type="entry name" value="Dimeric alpha+beta barrel"/>
    <property type="match status" value="1"/>
</dbReference>
<reference evidence="3 4" key="1">
    <citation type="submission" date="2024-09" db="EMBL/GenBank/DDBJ databases">
        <title>Chromosome-scale assembly of Riccia sorocarpa.</title>
        <authorList>
            <person name="Paukszto L."/>
        </authorList>
    </citation>
    <scope>NUCLEOTIDE SEQUENCE [LARGE SCALE GENOMIC DNA]</scope>
    <source>
        <strain evidence="3">LP-2024</strain>
        <tissue evidence="3">Aerial parts of the thallus</tissue>
    </source>
</reference>
<sequence length="243" mass="27234">MANQARLILLQPEGKTSQFDWIGKLTDAISRLPSVREKITQIVEFQRNAGWGKKLVEMGYPLNPFTGALSIYSSDVEGLKELISTILKENEVKDSAPVWLVGNDEKKITKTPKDPSKPLVKLMGLIVRNPNLTIPQFHSHWSGPHAALFCSKPLTQERVVIYKQFHSSPEWTKDFAQLGLSIAEFEGVVEVWFETVEDLEALFCNPEHVEEMMPDETIFINSEGSGVMIGSDSVETEKFIAAS</sequence>
<dbReference type="Proteomes" id="UP001633002">
    <property type="component" value="Unassembled WGS sequence"/>
</dbReference>
<evidence type="ECO:0000313" key="3">
    <source>
        <dbReference type="EMBL" id="KAL3683802.1"/>
    </source>
</evidence>
<dbReference type="AlphaFoldDB" id="A0ABD3GZJ6"/>
<evidence type="ECO:0000256" key="1">
    <source>
        <dbReference type="ARBA" id="ARBA00005986"/>
    </source>
</evidence>
<dbReference type="EMBL" id="JBJQOH010000006">
    <property type="protein sequence ID" value="KAL3683802.1"/>
    <property type="molecule type" value="Genomic_DNA"/>
</dbReference>
<feature type="domain" description="EthD" evidence="2">
    <location>
        <begin position="130"/>
        <end position="221"/>
    </location>
</feature>
<name>A0ABD3GZJ6_9MARC</name>
<comment type="similarity">
    <text evidence="1">Belongs to the tpcK family.</text>
</comment>